<feature type="domain" description="GGDEF" evidence="4">
    <location>
        <begin position="209"/>
        <end position="344"/>
    </location>
</feature>
<evidence type="ECO:0000313" key="5">
    <source>
        <dbReference type="EMBL" id="RAI40758.1"/>
    </source>
</evidence>
<dbReference type="CDD" id="cd01949">
    <property type="entry name" value="GGDEF"/>
    <property type="match status" value="1"/>
</dbReference>
<dbReference type="NCBIfam" id="TIGR00254">
    <property type="entry name" value="GGDEF"/>
    <property type="match status" value="1"/>
</dbReference>
<dbReference type="GO" id="GO:1902201">
    <property type="term" value="P:negative regulation of bacterial-type flagellum-dependent cell motility"/>
    <property type="evidence" value="ECO:0007669"/>
    <property type="project" value="TreeGrafter"/>
</dbReference>
<keyword evidence="3" id="KW-0175">Coiled coil</keyword>
<evidence type="ECO:0000256" key="2">
    <source>
        <dbReference type="ARBA" id="ARBA00034247"/>
    </source>
</evidence>
<dbReference type="InterPro" id="IPR043128">
    <property type="entry name" value="Rev_trsase/Diguanyl_cyclase"/>
</dbReference>
<evidence type="ECO:0000259" key="4">
    <source>
        <dbReference type="PROSITE" id="PS50887"/>
    </source>
</evidence>
<dbReference type="InterPro" id="IPR029787">
    <property type="entry name" value="Nucleotide_cyclase"/>
</dbReference>
<dbReference type="GO" id="GO:0005886">
    <property type="term" value="C:plasma membrane"/>
    <property type="evidence" value="ECO:0007669"/>
    <property type="project" value="TreeGrafter"/>
</dbReference>
<evidence type="ECO:0000256" key="3">
    <source>
        <dbReference type="SAM" id="Coils"/>
    </source>
</evidence>
<dbReference type="EC" id="2.7.7.65" evidence="1"/>
<dbReference type="InterPro" id="IPR000160">
    <property type="entry name" value="GGDEF_dom"/>
</dbReference>
<dbReference type="EMBL" id="NPEU01000033">
    <property type="protein sequence ID" value="RAI40758.1"/>
    <property type="molecule type" value="Genomic_DNA"/>
</dbReference>
<dbReference type="SMART" id="SM00267">
    <property type="entry name" value="GGDEF"/>
    <property type="match status" value="1"/>
</dbReference>
<dbReference type="FunFam" id="3.30.70.270:FF:000001">
    <property type="entry name" value="Diguanylate cyclase domain protein"/>
    <property type="match status" value="1"/>
</dbReference>
<organism evidence="5 6">
    <name type="scientific">Rhodoplanes elegans</name>
    <dbReference type="NCBI Taxonomy" id="29408"/>
    <lineage>
        <taxon>Bacteria</taxon>
        <taxon>Pseudomonadati</taxon>
        <taxon>Pseudomonadota</taxon>
        <taxon>Alphaproteobacteria</taxon>
        <taxon>Hyphomicrobiales</taxon>
        <taxon>Nitrobacteraceae</taxon>
        <taxon>Rhodoplanes</taxon>
    </lineage>
</organism>
<keyword evidence="6" id="KW-1185">Reference proteome</keyword>
<reference evidence="5 6" key="1">
    <citation type="submission" date="2017-07" db="EMBL/GenBank/DDBJ databases">
        <title>Draft Genome Sequences of Select Purple Nonsulfur Bacteria.</title>
        <authorList>
            <person name="Lasarre B."/>
            <person name="Mckinlay J.B."/>
        </authorList>
    </citation>
    <scope>NUCLEOTIDE SEQUENCE [LARGE SCALE GENOMIC DNA]</scope>
    <source>
        <strain evidence="5 6">DSM 11907</strain>
    </source>
</reference>
<dbReference type="GO" id="GO:0043709">
    <property type="term" value="P:cell adhesion involved in single-species biofilm formation"/>
    <property type="evidence" value="ECO:0007669"/>
    <property type="project" value="TreeGrafter"/>
</dbReference>
<dbReference type="OrthoDB" id="9812260at2"/>
<dbReference type="PANTHER" id="PTHR45138:SF9">
    <property type="entry name" value="DIGUANYLATE CYCLASE DGCM-RELATED"/>
    <property type="match status" value="1"/>
</dbReference>
<dbReference type="Pfam" id="PF00990">
    <property type="entry name" value="GGDEF"/>
    <property type="match status" value="1"/>
</dbReference>
<protein>
    <recommendedName>
        <fullName evidence="1">diguanylate cyclase</fullName>
        <ecNumber evidence="1">2.7.7.65</ecNumber>
    </recommendedName>
</protein>
<sequence length="357" mass="39131">MSQSTTTSEVATFAIARKALERIRDLGQVPDPATYAVWFTYFQGHNQTLNREIEELGPGALSRTRLNAIHDRHFATERHFGQLLSVGEALGAETRKVENVIKVASGSAADYGLDLQNAAETLDIGGTNSSASELIKSLVRSTDAIQQTNALLQAQLQQSEHQFRLLQENMETLRLESMTDPLTRLANRKYFDFFLSQATALAADEEAPDSFSLAMVDVDRFKQFNDQFGHVTGDDVLRLVAFALKNNVRANDLVARYGGDEFVVLLPNASLEDAMAIGDQIRKAVAERPLLRRATKETLGYVTLSIGVAAWTPGETAEALLERADRHLYQAKANGRNCLVGAPVPPKPSTAPARSTT</sequence>
<comment type="caution">
    <text evidence="5">The sequence shown here is derived from an EMBL/GenBank/DDBJ whole genome shotgun (WGS) entry which is preliminary data.</text>
</comment>
<name>A0A327KZE1_9BRAD</name>
<feature type="coiled-coil region" evidence="3">
    <location>
        <begin position="149"/>
        <end position="176"/>
    </location>
</feature>
<dbReference type="SUPFAM" id="SSF55073">
    <property type="entry name" value="Nucleotide cyclase"/>
    <property type="match status" value="1"/>
</dbReference>
<gene>
    <name evidence="5" type="ORF">CH338_05220</name>
</gene>
<dbReference type="Proteomes" id="UP000248863">
    <property type="component" value="Unassembled WGS sequence"/>
</dbReference>
<dbReference type="PROSITE" id="PS50887">
    <property type="entry name" value="GGDEF"/>
    <property type="match status" value="1"/>
</dbReference>
<accession>A0A327KZE1</accession>
<dbReference type="PANTHER" id="PTHR45138">
    <property type="entry name" value="REGULATORY COMPONENTS OF SENSORY TRANSDUCTION SYSTEM"/>
    <property type="match status" value="1"/>
</dbReference>
<dbReference type="InterPro" id="IPR050469">
    <property type="entry name" value="Diguanylate_Cyclase"/>
</dbReference>
<comment type="catalytic activity">
    <reaction evidence="2">
        <text>2 GTP = 3',3'-c-di-GMP + 2 diphosphate</text>
        <dbReference type="Rhea" id="RHEA:24898"/>
        <dbReference type="ChEBI" id="CHEBI:33019"/>
        <dbReference type="ChEBI" id="CHEBI:37565"/>
        <dbReference type="ChEBI" id="CHEBI:58805"/>
        <dbReference type="EC" id="2.7.7.65"/>
    </reaction>
</comment>
<evidence type="ECO:0000256" key="1">
    <source>
        <dbReference type="ARBA" id="ARBA00012528"/>
    </source>
</evidence>
<dbReference type="AlphaFoldDB" id="A0A327KZE1"/>
<dbReference type="RefSeq" id="WP_111356041.1">
    <property type="nucleotide sequence ID" value="NZ_NHSK01000021.1"/>
</dbReference>
<dbReference type="GO" id="GO:0052621">
    <property type="term" value="F:diguanylate cyclase activity"/>
    <property type="evidence" value="ECO:0007669"/>
    <property type="project" value="UniProtKB-EC"/>
</dbReference>
<dbReference type="Gene3D" id="3.30.70.270">
    <property type="match status" value="1"/>
</dbReference>
<proteinExistence type="predicted"/>
<evidence type="ECO:0000313" key="6">
    <source>
        <dbReference type="Proteomes" id="UP000248863"/>
    </source>
</evidence>